<evidence type="ECO:0000313" key="1">
    <source>
        <dbReference type="EMBL" id="PWN51218.1"/>
    </source>
</evidence>
<proteinExistence type="predicted"/>
<organism evidence="1 2">
    <name type="scientific">Violaceomyces palustris</name>
    <dbReference type="NCBI Taxonomy" id="1673888"/>
    <lineage>
        <taxon>Eukaryota</taxon>
        <taxon>Fungi</taxon>
        <taxon>Dikarya</taxon>
        <taxon>Basidiomycota</taxon>
        <taxon>Ustilaginomycotina</taxon>
        <taxon>Ustilaginomycetes</taxon>
        <taxon>Violaceomycetales</taxon>
        <taxon>Violaceomycetaceae</taxon>
        <taxon>Violaceomyces</taxon>
    </lineage>
</organism>
<gene>
    <name evidence="1" type="ORF">IE53DRAFT_379141</name>
</gene>
<dbReference type="Proteomes" id="UP000245626">
    <property type="component" value="Unassembled WGS sequence"/>
</dbReference>
<dbReference type="EMBL" id="KZ819861">
    <property type="protein sequence ID" value="PWN51218.1"/>
    <property type="molecule type" value="Genomic_DNA"/>
</dbReference>
<sequence>MPDPIPSLKRSWVSIGSPGKPAHSEKNSTGGSATLHSIAYSQSSNSRNVIVAQASADLVCVLDGQHDFSQALPFWEAFSGSKDTHSSIRCVSVGDARPGQTLDPISGNGKERFSQPSLLAPTSSPYSSTLIAASMDHRLAVWSSSSSSTKKWKVHSTLTVNDGVITSVHLHQGKLLLGTTESLSLWQLEESGITIWRRVWTAACPCPIRIARFSPEALSFAAVTESGRNVLIWAMDRKDPNQPRLLQRLIHSRQISDFDWRSPPDPLSQSDVLISRTVDGVVWIWAPVIDEPTKLRLWSVVDSANSLGDLGGRTEEEQAEGKSSSHQVATKKRKTFYLSAQVMSRAMRSSIAALEKELQMAELGVGEEQLAKKRDELELELDRKRTRSRRLEQLVNETPDMFMSLLPDNTLLVTAVASIDRRPPTLLENLTVLRVPIEFPVDPKEIEQIRLLPMNTKPNASSVEPTCILHLEVGSSRAGLAIGLNPALFFDGNGSGLTPRGLLPTNSGSLVKGKPSTSSASAVRPQMVAAHSRSIRRLARSRDGRTVASLAGDEMIVWRCHKIQKTTSRWERFLAPIRCSREDKGTMQELSFVEDDLDRVEICDGEAFFVHSSDRKGNKSERKVALTRSQPASLANDPVSVICSLMLMGDRSLVFGCTSKAQVSCWLVWRGDEASQGPSLLDTCKLEISMEEEGVGLEVPELAISVKQDATLGSLEDGLFITVTGQGILERWSPRIQFGKHADDDGQGHVRIKGWKKVGQIRIEKGKVDLLSSHRSGMVALVKHGVEGGVVSSKLSIWDLRGSAFTSGLEHHQVFKGEDILCISWSLSDGESILAIGFKERVELLCPNRLEIPHDKASSRADQDRWGVLARVEMIGLTINPIQDLTWMRGDLLLIASACQIYLYGPTVEEEKVKRNDSIMQEEVEEKFVAEILAQRTGPLPDYHPHMLQQCLVWGKIDTAKSIIKRLKRALLESSMRIEGGWYYHPVPLEEFYLERRTSGSDDESARSSLHHRATTTFQRSIFDDNKVLIDSYDQDNDFSEGGVSELMEKLDKARVPDLSESEKDHLKVMVRTTFEVDEQRRSLDENGLRYLVALRSFLIGEKDRRGEGTSRSETAEGLGLLSGGLSQIESGLERIKKVGLGLDYRDFVWAFHSESQELLLKTIDSAYGSKVDWDVARSTGIFFWVRSHQTLRNQAETVARCEYMRGEERDPVSCSLIYFALGKSRVVQGLWKQAVWHPDQKKMLQFLSHDFQEERWKTAALKNAFALLSQRRYLFAASFFMLGGSLKDAVNVCARNLEDLALAIAIARINEGSDDGPVLRELLTNRVLPHAFSQGLRWLASWSFWMLKRRDLAVRIILTPLEEMLKDPEIKAEGLIRTQDVEGSCGDGQYDDASLALLFSQLKTKSLQTIKGTQLITERKEFEFVLHMNKVLGRMGCQVLGLALLRNWRFDEAVVDGPKTGSQLQRQLPSQEGLAEKGEDQMALVLQSLGEMRIITEEPDAVLGLFGGEGEQRRRSLSRRNETSNAQQGQVDKRGSMEEEVSRRPDAPSSTVAAAADPPFVSPPTSSQIVSSPPKSPRTIRRTSGLMRRRSSILNDLDIHPNVSSNTNWNRVVGIDPHPNHGPHSTASERRTVEDLNQNGNQHHGEASNLNTSQPNPVEVQGNGNLEGGRVNPPPSEPADGKAKEEEEKPKGVARLFQPPKQNTQAQGAMEFDLSSFGF</sequence>
<accession>A0ACD0NZA2</accession>
<reference evidence="1 2" key="1">
    <citation type="journal article" date="2018" name="Mol. Biol. Evol.">
        <title>Broad Genomic Sampling Reveals a Smut Pathogenic Ancestry of the Fungal Clade Ustilaginomycotina.</title>
        <authorList>
            <person name="Kijpornyongpan T."/>
            <person name="Mondo S.J."/>
            <person name="Barry K."/>
            <person name="Sandor L."/>
            <person name="Lee J."/>
            <person name="Lipzen A."/>
            <person name="Pangilinan J."/>
            <person name="LaButti K."/>
            <person name="Hainaut M."/>
            <person name="Henrissat B."/>
            <person name="Grigoriev I.V."/>
            <person name="Spatafora J.W."/>
            <person name="Aime M.C."/>
        </authorList>
    </citation>
    <scope>NUCLEOTIDE SEQUENCE [LARGE SCALE GENOMIC DNA]</scope>
    <source>
        <strain evidence="1 2">SA 807</strain>
    </source>
</reference>
<evidence type="ECO:0000313" key="2">
    <source>
        <dbReference type="Proteomes" id="UP000245626"/>
    </source>
</evidence>
<keyword evidence="2" id="KW-1185">Reference proteome</keyword>
<protein>
    <submittedName>
        <fullName evidence="1">Uncharacterized protein</fullName>
    </submittedName>
</protein>
<name>A0ACD0NZA2_9BASI</name>